<name>A0A2C9WBC3_MANES</name>
<reference evidence="1" key="1">
    <citation type="submission" date="2016-02" db="EMBL/GenBank/DDBJ databases">
        <title>WGS assembly of Manihot esculenta.</title>
        <authorList>
            <person name="Bredeson J.V."/>
            <person name="Prochnik S.E."/>
            <person name="Lyons J.B."/>
            <person name="Schmutz J."/>
            <person name="Grimwood J."/>
            <person name="Vrebalov J."/>
            <person name="Bart R.S."/>
            <person name="Amuge T."/>
            <person name="Ferguson M.E."/>
            <person name="Green R."/>
            <person name="Putnam N."/>
            <person name="Stites J."/>
            <person name="Rounsley S."/>
            <person name="Rokhsar D.S."/>
        </authorList>
    </citation>
    <scope>NUCLEOTIDE SEQUENCE [LARGE SCALE GENOMIC DNA]</scope>
    <source>
        <tissue evidence="1">Leaf</tissue>
    </source>
</reference>
<protein>
    <submittedName>
        <fullName evidence="1">Uncharacterized protein</fullName>
    </submittedName>
</protein>
<accession>A0A2C9WBC3</accession>
<organism evidence="1">
    <name type="scientific">Manihot esculenta</name>
    <name type="common">Cassava</name>
    <name type="synonym">Jatropha manihot</name>
    <dbReference type="NCBI Taxonomy" id="3983"/>
    <lineage>
        <taxon>Eukaryota</taxon>
        <taxon>Viridiplantae</taxon>
        <taxon>Streptophyta</taxon>
        <taxon>Embryophyta</taxon>
        <taxon>Tracheophyta</taxon>
        <taxon>Spermatophyta</taxon>
        <taxon>Magnoliopsida</taxon>
        <taxon>eudicotyledons</taxon>
        <taxon>Gunneridae</taxon>
        <taxon>Pentapetalae</taxon>
        <taxon>rosids</taxon>
        <taxon>fabids</taxon>
        <taxon>Malpighiales</taxon>
        <taxon>Euphorbiaceae</taxon>
        <taxon>Crotonoideae</taxon>
        <taxon>Manihoteae</taxon>
        <taxon>Manihot</taxon>
    </lineage>
</organism>
<gene>
    <name evidence="1" type="ORF">MANES_03G196400</name>
</gene>
<dbReference type="AlphaFoldDB" id="A0A2C9WBC3"/>
<evidence type="ECO:0000313" key="1">
    <source>
        <dbReference type="EMBL" id="OAY56020.1"/>
    </source>
</evidence>
<sequence length="61" mass="6815">MKYLIYTVVEITVMAIDIGGNVVNFNQLKDLCSKILSQILKSDHGEEGKRDRGFEVVSAVE</sequence>
<dbReference type="EMBL" id="CM004389">
    <property type="protein sequence ID" value="OAY56020.1"/>
    <property type="molecule type" value="Genomic_DNA"/>
</dbReference>
<proteinExistence type="predicted"/>